<reference evidence="1 2" key="1">
    <citation type="journal article" date="2016" name="Sci. Rep.">
        <title>The Dendrobium catenatum Lindl. genome sequence provides insights into polysaccharide synthase, floral development and adaptive evolution.</title>
        <authorList>
            <person name="Zhang G.Q."/>
            <person name="Xu Q."/>
            <person name="Bian C."/>
            <person name="Tsai W.C."/>
            <person name="Yeh C.M."/>
            <person name="Liu K.W."/>
            <person name="Yoshida K."/>
            <person name="Zhang L.S."/>
            <person name="Chang S.B."/>
            <person name="Chen F."/>
            <person name="Shi Y."/>
            <person name="Su Y.Y."/>
            <person name="Zhang Y.Q."/>
            <person name="Chen L.J."/>
            <person name="Yin Y."/>
            <person name="Lin M."/>
            <person name="Huang H."/>
            <person name="Deng H."/>
            <person name="Wang Z.W."/>
            <person name="Zhu S.L."/>
            <person name="Zhao X."/>
            <person name="Deng C."/>
            <person name="Niu S.C."/>
            <person name="Huang J."/>
            <person name="Wang M."/>
            <person name="Liu G.H."/>
            <person name="Yang H.J."/>
            <person name="Xiao X.J."/>
            <person name="Hsiao Y.Y."/>
            <person name="Wu W.L."/>
            <person name="Chen Y.Y."/>
            <person name="Mitsuda N."/>
            <person name="Ohme-Takagi M."/>
            <person name="Luo Y.B."/>
            <person name="Van de Peer Y."/>
            <person name="Liu Z.J."/>
        </authorList>
    </citation>
    <scope>NUCLEOTIDE SEQUENCE [LARGE SCALE GENOMIC DNA]</scope>
    <source>
        <tissue evidence="1">The whole plant</tissue>
    </source>
</reference>
<proteinExistence type="predicted"/>
<keyword evidence="1" id="KW-0808">Transferase</keyword>
<protein>
    <submittedName>
        <fullName evidence="1">UDP-glycosyltransferase 73D1</fullName>
    </submittedName>
</protein>
<organism evidence="1 2">
    <name type="scientific">Dendrobium catenatum</name>
    <dbReference type="NCBI Taxonomy" id="906689"/>
    <lineage>
        <taxon>Eukaryota</taxon>
        <taxon>Viridiplantae</taxon>
        <taxon>Streptophyta</taxon>
        <taxon>Embryophyta</taxon>
        <taxon>Tracheophyta</taxon>
        <taxon>Spermatophyta</taxon>
        <taxon>Magnoliopsida</taxon>
        <taxon>Liliopsida</taxon>
        <taxon>Asparagales</taxon>
        <taxon>Orchidaceae</taxon>
        <taxon>Epidendroideae</taxon>
        <taxon>Malaxideae</taxon>
        <taxon>Dendrobiinae</taxon>
        <taxon>Dendrobium</taxon>
    </lineage>
</organism>
<dbReference type="GO" id="GO:0016740">
    <property type="term" value="F:transferase activity"/>
    <property type="evidence" value="ECO:0007669"/>
    <property type="project" value="UniProtKB-KW"/>
</dbReference>
<dbReference type="AlphaFoldDB" id="A0A2I0W6F9"/>
<evidence type="ECO:0000313" key="1">
    <source>
        <dbReference type="EMBL" id="PKU71249.1"/>
    </source>
</evidence>
<gene>
    <name evidence="1" type="primary">UGT73D1</name>
    <name evidence="1" type="ORF">MA16_Dca007246</name>
</gene>
<accession>A0A2I0W6F9</accession>
<keyword evidence="2" id="KW-1185">Reference proteome</keyword>
<dbReference type="Gene3D" id="3.40.50.2000">
    <property type="entry name" value="Glycogen Phosphorylase B"/>
    <property type="match status" value="1"/>
</dbReference>
<reference evidence="1 2" key="2">
    <citation type="journal article" date="2017" name="Nature">
        <title>The Apostasia genome and the evolution of orchids.</title>
        <authorList>
            <person name="Zhang G.Q."/>
            <person name="Liu K.W."/>
            <person name="Li Z."/>
            <person name="Lohaus R."/>
            <person name="Hsiao Y.Y."/>
            <person name="Niu S.C."/>
            <person name="Wang J.Y."/>
            <person name="Lin Y.C."/>
            <person name="Xu Q."/>
            <person name="Chen L.J."/>
            <person name="Yoshida K."/>
            <person name="Fujiwara S."/>
            <person name="Wang Z.W."/>
            <person name="Zhang Y.Q."/>
            <person name="Mitsuda N."/>
            <person name="Wang M."/>
            <person name="Liu G.H."/>
            <person name="Pecoraro L."/>
            <person name="Huang H.X."/>
            <person name="Xiao X.J."/>
            <person name="Lin M."/>
            <person name="Wu X.Y."/>
            <person name="Wu W.L."/>
            <person name="Chen Y.Y."/>
            <person name="Chang S.B."/>
            <person name="Sakamoto S."/>
            <person name="Ohme-Takagi M."/>
            <person name="Yagi M."/>
            <person name="Zeng S.J."/>
            <person name="Shen C.Y."/>
            <person name="Yeh C.M."/>
            <person name="Luo Y.B."/>
            <person name="Tsai W.C."/>
            <person name="Van de Peer Y."/>
            <person name="Liu Z.J."/>
        </authorList>
    </citation>
    <scope>NUCLEOTIDE SEQUENCE [LARGE SCALE GENOMIC DNA]</scope>
    <source>
        <tissue evidence="1">The whole plant</tissue>
    </source>
</reference>
<dbReference type="Proteomes" id="UP000233837">
    <property type="component" value="Unassembled WGS sequence"/>
</dbReference>
<dbReference type="EMBL" id="KZ502882">
    <property type="protein sequence ID" value="PKU71249.1"/>
    <property type="molecule type" value="Genomic_DNA"/>
</dbReference>
<name>A0A2I0W6F9_9ASPA</name>
<sequence>MSTFSMSLTKSLWNNIPKDEPFSVAGAPPELQLTLADVPEAVINSVDPLDPANQFLESTGQTDTESWGVIVNSFADIEPPAYVQLLESFYGPVAGG</sequence>
<evidence type="ECO:0000313" key="2">
    <source>
        <dbReference type="Proteomes" id="UP000233837"/>
    </source>
</evidence>